<keyword evidence="3" id="KW-1185">Reference proteome</keyword>
<dbReference type="Proteomes" id="UP000696485">
    <property type="component" value="Unassembled WGS sequence"/>
</dbReference>
<sequence length="84" mass="9415">QPTTTTQANYQSNQQNFHSHALLQVLQEPDLLGRSLCQRHTRSVSSLIHAGIQTQGPAQDDRRPSARDGHEQDFRRCPPASLDV</sequence>
<feature type="non-terminal residue" evidence="2">
    <location>
        <position position="1"/>
    </location>
</feature>
<proteinExistence type="predicted"/>
<dbReference type="AlphaFoldDB" id="A0A9P5VMG8"/>
<feature type="compositionally biased region" description="Basic and acidic residues" evidence="1">
    <location>
        <begin position="59"/>
        <end position="76"/>
    </location>
</feature>
<evidence type="ECO:0000313" key="3">
    <source>
        <dbReference type="Proteomes" id="UP000696485"/>
    </source>
</evidence>
<evidence type="ECO:0000256" key="1">
    <source>
        <dbReference type="SAM" id="MobiDB-lite"/>
    </source>
</evidence>
<dbReference type="EMBL" id="JAAAUY010000266">
    <property type="protein sequence ID" value="KAF9332339.1"/>
    <property type="molecule type" value="Genomic_DNA"/>
</dbReference>
<feature type="non-terminal residue" evidence="2">
    <location>
        <position position="84"/>
    </location>
</feature>
<feature type="region of interest" description="Disordered" evidence="1">
    <location>
        <begin position="47"/>
        <end position="84"/>
    </location>
</feature>
<protein>
    <submittedName>
        <fullName evidence="2">Uncharacterized protein</fullName>
    </submittedName>
</protein>
<name>A0A9P5VMG8_9FUNG</name>
<organism evidence="2 3">
    <name type="scientific">Podila minutissima</name>
    <dbReference type="NCBI Taxonomy" id="64525"/>
    <lineage>
        <taxon>Eukaryota</taxon>
        <taxon>Fungi</taxon>
        <taxon>Fungi incertae sedis</taxon>
        <taxon>Mucoromycota</taxon>
        <taxon>Mortierellomycotina</taxon>
        <taxon>Mortierellomycetes</taxon>
        <taxon>Mortierellales</taxon>
        <taxon>Mortierellaceae</taxon>
        <taxon>Podila</taxon>
    </lineage>
</organism>
<gene>
    <name evidence="2" type="ORF">BG006_004799</name>
</gene>
<comment type="caution">
    <text evidence="2">The sequence shown here is derived from an EMBL/GenBank/DDBJ whole genome shotgun (WGS) entry which is preliminary data.</text>
</comment>
<evidence type="ECO:0000313" key="2">
    <source>
        <dbReference type="EMBL" id="KAF9332339.1"/>
    </source>
</evidence>
<accession>A0A9P5VMG8</accession>
<reference evidence="2" key="1">
    <citation type="journal article" date="2020" name="Fungal Divers.">
        <title>Resolving the Mortierellaceae phylogeny through synthesis of multi-gene phylogenetics and phylogenomics.</title>
        <authorList>
            <person name="Vandepol N."/>
            <person name="Liber J."/>
            <person name="Desiro A."/>
            <person name="Na H."/>
            <person name="Kennedy M."/>
            <person name="Barry K."/>
            <person name="Grigoriev I.V."/>
            <person name="Miller A.N."/>
            <person name="O'Donnell K."/>
            <person name="Stajich J.E."/>
            <person name="Bonito G."/>
        </authorList>
    </citation>
    <scope>NUCLEOTIDE SEQUENCE</scope>
    <source>
        <strain evidence="2">NVP1</strain>
    </source>
</reference>